<keyword evidence="1" id="KW-1133">Transmembrane helix</keyword>
<keyword evidence="1" id="KW-0472">Membrane</keyword>
<dbReference type="RefSeq" id="WP_302761803.1">
    <property type="nucleotide sequence ID" value="NZ_CAUFRG010000027.1"/>
</dbReference>
<gene>
    <name evidence="2" type="ORF">K8U81_07555</name>
</gene>
<name>A0A921FFZ7_9BACT</name>
<keyword evidence="1" id="KW-0812">Transmembrane</keyword>
<organism evidence="2 3">
    <name type="scientific">Phocaeicola coprocola</name>
    <dbReference type="NCBI Taxonomy" id="310298"/>
    <lineage>
        <taxon>Bacteria</taxon>
        <taxon>Pseudomonadati</taxon>
        <taxon>Bacteroidota</taxon>
        <taxon>Bacteroidia</taxon>
        <taxon>Bacteroidales</taxon>
        <taxon>Bacteroidaceae</taxon>
        <taxon>Phocaeicola</taxon>
    </lineage>
</organism>
<evidence type="ECO:0000313" key="2">
    <source>
        <dbReference type="EMBL" id="HJF08030.1"/>
    </source>
</evidence>
<proteinExistence type="predicted"/>
<reference evidence="2" key="1">
    <citation type="journal article" date="2021" name="PeerJ">
        <title>Extensive microbial diversity within the chicken gut microbiome revealed by metagenomics and culture.</title>
        <authorList>
            <person name="Gilroy R."/>
            <person name="Ravi A."/>
            <person name="Getino M."/>
            <person name="Pursley I."/>
            <person name="Horton D.L."/>
            <person name="Alikhan N.F."/>
            <person name="Baker D."/>
            <person name="Gharbi K."/>
            <person name="Hall N."/>
            <person name="Watson M."/>
            <person name="Adriaenssens E.M."/>
            <person name="Foster-Nyarko E."/>
            <person name="Jarju S."/>
            <person name="Secka A."/>
            <person name="Antonio M."/>
            <person name="Oren A."/>
            <person name="Chaudhuri R.R."/>
            <person name="La Ragione R."/>
            <person name="Hildebrand F."/>
            <person name="Pallen M.J."/>
        </authorList>
    </citation>
    <scope>NUCLEOTIDE SEQUENCE</scope>
    <source>
        <strain evidence="2">CHK165-8395</strain>
    </source>
</reference>
<protein>
    <submittedName>
        <fullName evidence="2">Uncharacterized protein</fullName>
    </submittedName>
</protein>
<reference evidence="2" key="2">
    <citation type="submission" date="2021-09" db="EMBL/GenBank/DDBJ databases">
        <authorList>
            <person name="Gilroy R."/>
        </authorList>
    </citation>
    <scope>NUCLEOTIDE SEQUENCE</scope>
    <source>
        <strain evidence="2">CHK165-8395</strain>
    </source>
</reference>
<evidence type="ECO:0000256" key="1">
    <source>
        <dbReference type="SAM" id="Phobius"/>
    </source>
</evidence>
<evidence type="ECO:0000313" key="3">
    <source>
        <dbReference type="Proteomes" id="UP000718012"/>
    </source>
</evidence>
<dbReference type="AlphaFoldDB" id="A0A921FFZ7"/>
<sequence>MLPKTNGTMKEYERTFQQWKELAERYFEAETTEAEEEALVRFLATPAAQGKEFDELRAVMGYTATGRAIYHKHRTHSVRLRYYAAAAAITGIIALTAAWQLSERTNVCVAYINGERCTDKEIVLSEAMKSIEKVKHASPQETVQEQLSDIFQTLEAGESVSVDNQKE</sequence>
<feature type="transmembrane region" description="Helical" evidence="1">
    <location>
        <begin position="82"/>
        <end position="101"/>
    </location>
</feature>
<comment type="caution">
    <text evidence="2">The sequence shown here is derived from an EMBL/GenBank/DDBJ whole genome shotgun (WGS) entry which is preliminary data.</text>
</comment>
<accession>A0A921FFZ7</accession>
<dbReference type="Proteomes" id="UP000718012">
    <property type="component" value="Unassembled WGS sequence"/>
</dbReference>
<dbReference type="EMBL" id="DYXD01000168">
    <property type="protein sequence ID" value="HJF08030.1"/>
    <property type="molecule type" value="Genomic_DNA"/>
</dbReference>